<protein>
    <submittedName>
        <fullName evidence="1">Uncharacterized protein</fullName>
    </submittedName>
</protein>
<keyword evidence="2" id="KW-1185">Reference proteome</keyword>
<organism evidence="1 2">
    <name type="scientific">Bos indicus x Bos taurus</name>
    <name type="common">Hybrid cattle</name>
    <dbReference type="NCBI Taxonomy" id="30522"/>
    <lineage>
        <taxon>Eukaryota</taxon>
        <taxon>Metazoa</taxon>
        <taxon>Chordata</taxon>
        <taxon>Craniata</taxon>
        <taxon>Vertebrata</taxon>
        <taxon>Euteleostomi</taxon>
        <taxon>Mammalia</taxon>
        <taxon>Eutheria</taxon>
        <taxon>Laurasiatheria</taxon>
        <taxon>Artiodactyla</taxon>
        <taxon>Ruminantia</taxon>
        <taxon>Pecora</taxon>
        <taxon>Bovidae</taxon>
        <taxon>Bovinae</taxon>
        <taxon>Bos</taxon>
    </lineage>
</organism>
<reference evidence="2" key="1">
    <citation type="submission" date="2018-11" db="EMBL/GenBank/DDBJ databases">
        <title>Haplotype-resolved cattle genomes.</title>
        <authorList>
            <person name="Low W.Y."/>
            <person name="Tearle R."/>
            <person name="Bickhart D.M."/>
            <person name="Rosen B.D."/>
            <person name="Koren S."/>
            <person name="Rhie A."/>
            <person name="Hiendleder S."/>
            <person name="Phillippy A.M."/>
            <person name="Smith T.P.L."/>
            <person name="Williams J.L."/>
        </authorList>
    </citation>
    <scope>NUCLEOTIDE SEQUENCE [LARGE SCALE GENOMIC DNA]</scope>
</reference>
<dbReference type="Ensembl" id="ENSBIXT00000053426.1">
    <property type="protein sequence ID" value="ENSBIXP00000000286.1"/>
    <property type="gene ID" value="ENSBIXG00000030009.1"/>
</dbReference>
<name>A0A4W2BMQ6_BOBOX</name>
<evidence type="ECO:0000313" key="1">
    <source>
        <dbReference type="Ensembl" id="ENSBIXP00000000286.1"/>
    </source>
</evidence>
<sequence>MWEHPLQLHPKTTPFYTRNLSIHGFWYLWVQGSQTQSPKGTEERGQGLLRTSATPPALDTVSSTVAQLLTCFSPQFLCQASLTLMSEITASSNSHAIFKSRAIRLLYFCF</sequence>
<evidence type="ECO:0000313" key="2">
    <source>
        <dbReference type="Proteomes" id="UP000314981"/>
    </source>
</evidence>
<reference evidence="1" key="2">
    <citation type="submission" date="2025-08" db="UniProtKB">
        <authorList>
            <consortium name="Ensembl"/>
        </authorList>
    </citation>
    <scope>IDENTIFICATION</scope>
</reference>
<dbReference type="OMA" id="PFYTRNL"/>
<accession>A0A4W2BMQ6</accession>
<dbReference type="AlphaFoldDB" id="A0A4W2BMQ6"/>
<dbReference type="Proteomes" id="UP000314981">
    <property type="component" value="Unassembled WGS sequence"/>
</dbReference>
<reference evidence="1" key="3">
    <citation type="submission" date="2025-09" db="UniProtKB">
        <authorList>
            <consortium name="Ensembl"/>
        </authorList>
    </citation>
    <scope>IDENTIFICATION</scope>
</reference>
<proteinExistence type="predicted"/>